<proteinExistence type="predicted"/>
<protein>
    <recommendedName>
        <fullName evidence="6">Glycosyltransferase involved in cell wall biosynthesis</fullName>
    </recommendedName>
</protein>
<comment type="caution">
    <text evidence="4">The sequence shown here is derived from an EMBL/GenBank/DDBJ whole genome shotgun (WGS) entry which is preliminary data.</text>
</comment>
<gene>
    <name evidence="4" type="ORF">GCM10023168_25290</name>
</gene>
<dbReference type="Proteomes" id="UP001500945">
    <property type="component" value="Unassembled WGS sequence"/>
</dbReference>
<dbReference type="CDD" id="cd03801">
    <property type="entry name" value="GT4_PimA-like"/>
    <property type="match status" value="1"/>
</dbReference>
<dbReference type="PANTHER" id="PTHR12526">
    <property type="entry name" value="GLYCOSYLTRANSFERASE"/>
    <property type="match status" value="1"/>
</dbReference>
<evidence type="ECO:0000313" key="5">
    <source>
        <dbReference type="Proteomes" id="UP001500945"/>
    </source>
</evidence>
<dbReference type="RefSeq" id="WP_345206510.1">
    <property type="nucleotide sequence ID" value="NZ_BAABGM010000015.1"/>
</dbReference>
<evidence type="ECO:0000313" key="4">
    <source>
        <dbReference type="EMBL" id="GAA4408236.1"/>
    </source>
</evidence>
<dbReference type="Pfam" id="PF13692">
    <property type="entry name" value="Glyco_trans_1_4"/>
    <property type="match status" value="1"/>
</dbReference>
<keyword evidence="2" id="KW-0808">Transferase</keyword>
<reference evidence="5" key="1">
    <citation type="journal article" date="2019" name="Int. J. Syst. Evol. Microbiol.">
        <title>The Global Catalogue of Microorganisms (GCM) 10K type strain sequencing project: providing services to taxonomists for standard genome sequencing and annotation.</title>
        <authorList>
            <consortium name="The Broad Institute Genomics Platform"/>
            <consortium name="The Broad Institute Genome Sequencing Center for Infectious Disease"/>
            <person name="Wu L."/>
            <person name="Ma J."/>
        </authorList>
    </citation>
    <scope>NUCLEOTIDE SEQUENCE [LARGE SCALE GENOMIC DNA]</scope>
    <source>
        <strain evidence="5">JCM 17809</strain>
    </source>
</reference>
<feature type="region of interest" description="Disordered" evidence="3">
    <location>
        <begin position="64"/>
        <end position="106"/>
    </location>
</feature>
<name>A0ABP8KIZ4_9MICO</name>
<evidence type="ECO:0000256" key="2">
    <source>
        <dbReference type="ARBA" id="ARBA00022679"/>
    </source>
</evidence>
<evidence type="ECO:0000256" key="3">
    <source>
        <dbReference type="SAM" id="MobiDB-lite"/>
    </source>
</evidence>
<sequence length="405" mass="41775">MSTVILAANNGQVGGGEVMLLATGRLLRDLGYDVEVVGPGTPGPARTAATGMAGTPGPARTVAAGGTGTGASGTPRTSGVPAGAGGTGTGASGTSGTSGVPRGAGGSGEADGILDLAASEGFTVHRLAADRRRYVHELRAWHGGRRELLWCHGLVPAFATAGRPRRVVHLHKLPTRAQHAGYLTARSRSWLTLVPSRWMAAQVPHARVLPNWTPDLWYAPGPAGRPRRLGYLGRHAVDKGLLVLAEALATGLGDEPVRLVLAGGPRFTDEAGARRVAAALERLGDRVERVGWVEPAELLRDVDGLVVPSLAPESFGLPAAEAMSAGVPCIVSDAGALSDVVGPDHPWVVPAGDAAALAVAVRSWASAPGSRLEEVARAQRERWQAEHSPDVARERLRGILASLPA</sequence>
<dbReference type="PANTHER" id="PTHR12526:SF510">
    <property type="entry name" value="D-INOSITOL 3-PHOSPHATE GLYCOSYLTRANSFERASE"/>
    <property type="match status" value="1"/>
</dbReference>
<feature type="compositionally biased region" description="Low complexity" evidence="3">
    <location>
        <begin position="72"/>
        <end position="81"/>
    </location>
</feature>
<accession>A0ABP8KIZ4</accession>
<dbReference type="EMBL" id="BAABGM010000015">
    <property type="protein sequence ID" value="GAA4408236.1"/>
    <property type="molecule type" value="Genomic_DNA"/>
</dbReference>
<feature type="compositionally biased region" description="Gly residues" evidence="3">
    <location>
        <begin position="82"/>
        <end position="93"/>
    </location>
</feature>
<dbReference type="SUPFAM" id="SSF53756">
    <property type="entry name" value="UDP-Glycosyltransferase/glycogen phosphorylase"/>
    <property type="match status" value="1"/>
</dbReference>
<keyword evidence="1" id="KW-0328">Glycosyltransferase</keyword>
<organism evidence="4 5">
    <name type="scientific">Fodinibacter luteus</name>
    <dbReference type="NCBI Taxonomy" id="552064"/>
    <lineage>
        <taxon>Bacteria</taxon>
        <taxon>Bacillati</taxon>
        <taxon>Actinomycetota</taxon>
        <taxon>Actinomycetes</taxon>
        <taxon>Micrococcales</taxon>
        <taxon>Intrasporangiaceae</taxon>
        <taxon>Fodinibacter (ex Wang et al. 2009)</taxon>
    </lineage>
</organism>
<keyword evidence="5" id="KW-1185">Reference proteome</keyword>
<evidence type="ECO:0000256" key="1">
    <source>
        <dbReference type="ARBA" id="ARBA00022676"/>
    </source>
</evidence>
<evidence type="ECO:0008006" key="6">
    <source>
        <dbReference type="Google" id="ProtNLM"/>
    </source>
</evidence>
<dbReference type="Gene3D" id="3.40.50.2000">
    <property type="entry name" value="Glycogen Phosphorylase B"/>
    <property type="match status" value="2"/>
</dbReference>